<dbReference type="InterPro" id="IPR003961">
    <property type="entry name" value="FN3_dom"/>
</dbReference>
<reference evidence="3 4" key="1">
    <citation type="journal article" date="2019" name="Gigascience">
        <title>Whole-genome sequence of the oriental lung fluke Paragonimus westermani.</title>
        <authorList>
            <person name="Oey H."/>
            <person name="Zakrzewski M."/>
            <person name="Narain K."/>
            <person name="Devi K.R."/>
            <person name="Agatsuma T."/>
            <person name="Nawaratna S."/>
            <person name="Gobert G.N."/>
            <person name="Jones M.K."/>
            <person name="Ragan M.A."/>
            <person name="McManus D.P."/>
            <person name="Krause L."/>
        </authorList>
    </citation>
    <scope>NUCLEOTIDE SEQUENCE [LARGE SCALE GENOMIC DNA]</scope>
    <source>
        <strain evidence="3 4">IND2009</strain>
    </source>
</reference>
<proteinExistence type="predicted"/>
<dbReference type="CDD" id="cd00063">
    <property type="entry name" value="FN3"/>
    <property type="match status" value="2"/>
</dbReference>
<dbReference type="Gene3D" id="2.60.40.10">
    <property type="entry name" value="Immunoglobulins"/>
    <property type="match status" value="2"/>
</dbReference>
<keyword evidence="1" id="KW-0677">Repeat</keyword>
<feature type="domain" description="Fibronectin type-III" evidence="2">
    <location>
        <begin position="283"/>
        <end position="378"/>
    </location>
</feature>
<evidence type="ECO:0000259" key="2">
    <source>
        <dbReference type="PROSITE" id="PS50853"/>
    </source>
</evidence>
<keyword evidence="4" id="KW-1185">Reference proteome</keyword>
<evidence type="ECO:0000313" key="3">
    <source>
        <dbReference type="EMBL" id="KAA3672416.1"/>
    </source>
</evidence>
<feature type="domain" description="Fibronectin type-III" evidence="2">
    <location>
        <begin position="184"/>
        <end position="282"/>
    </location>
</feature>
<gene>
    <name evidence="3" type="ORF">DEA37_0008255</name>
</gene>
<accession>A0A5J4NA03</accession>
<dbReference type="Pfam" id="PF00041">
    <property type="entry name" value="fn3"/>
    <property type="match status" value="2"/>
</dbReference>
<dbReference type="EMBL" id="QNGE01004928">
    <property type="protein sequence ID" value="KAA3672416.1"/>
    <property type="molecule type" value="Genomic_DNA"/>
</dbReference>
<dbReference type="SUPFAM" id="SSF49265">
    <property type="entry name" value="Fibronectin type III"/>
    <property type="match status" value="2"/>
</dbReference>
<dbReference type="InterPro" id="IPR036116">
    <property type="entry name" value="FN3_sf"/>
</dbReference>
<dbReference type="AlphaFoldDB" id="A0A5J4NA03"/>
<dbReference type="InterPro" id="IPR013783">
    <property type="entry name" value="Ig-like_fold"/>
</dbReference>
<name>A0A5J4NA03_9TREM</name>
<dbReference type="SMART" id="SM00060">
    <property type="entry name" value="FN3"/>
    <property type="match status" value="3"/>
</dbReference>
<dbReference type="InterPro" id="IPR050991">
    <property type="entry name" value="ECM_Regulatory_Proteins"/>
</dbReference>
<dbReference type="PANTHER" id="PTHR46708">
    <property type="entry name" value="TENASCIN"/>
    <property type="match status" value="1"/>
</dbReference>
<comment type="caution">
    <text evidence="3">The sequence shown here is derived from an EMBL/GenBank/DDBJ whole genome shotgun (WGS) entry which is preliminary data.</text>
</comment>
<dbReference type="PANTHER" id="PTHR46708:SF2">
    <property type="entry name" value="FIBRONECTIN TYPE-III DOMAIN-CONTAINING PROTEIN"/>
    <property type="match status" value="1"/>
</dbReference>
<organism evidence="3 4">
    <name type="scientific">Paragonimus westermani</name>
    <dbReference type="NCBI Taxonomy" id="34504"/>
    <lineage>
        <taxon>Eukaryota</taxon>
        <taxon>Metazoa</taxon>
        <taxon>Spiralia</taxon>
        <taxon>Lophotrochozoa</taxon>
        <taxon>Platyhelminthes</taxon>
        <taxon>Trematoda</taxon>
        <taxon>Digenea</taxon>
        <taxon>Plagiorchiida</taxon>
        <taxon>Troglotremata</taxon>
        <taxon>Troglotrematidae</taxon>
        <taxon>Paragonimus</taxon>
    </lineage>
</organism>
<dbReference type="PROSITE" id="PS50853">
    <property type="entry name" value="FN3"/>
    <property type="match status" value="2"/>
</dbReference>
<sequence length="551" mass="60954">MFPPPRVLYRSTEMNELIQIDPPVNVHSSSDYNYTFVTVNRREKFIFHVRPDFYVSVPPDSYIETGVSTPPSSPLASECSGLAGFAVTVSGRTVTSSWQPHPLPVVHSVQINFTPVFVGDCMNITGVNSSVLTSNTEIGELRKLATLNYWSRYIVEAYGLTLTGVSTASVFTTLETEVGVPTGTPTSLHLISPANVTQVTLNWELPLCEERQGPFKSFVVHLDPNTDEVEMQYSSDSQTRKPPLHIVGLLPQTTYFLTVAFENTAGIGPVAEIVFRTQAKGDVTGVRVLKQSNNEVFVTWLAPDTNHDHGTLTGFEVEYWPQSNVSSHIKSVQIPPAETQHWIRNLTAGITYQMQIFSLYQQARIGSGLISFETVPHPYGPSWVSLQLLDRSSSTIMVNWSVNGTSFPVEVNYEVTVTLLRSLLPVTPNFSTITRLVSDDGIRKLSFTDLLPASEYHITLSKQEAESVDIKDAGLNVWTLPVPFTPSPRLKIGDMQIVSQSNNSVVVNFPEINGYDGGPLNGFYIAVVENVEFNAMPTLNSYDTSRLACEY</sequence>
<evidence type="ECO:0000256" key="1">
    <source>
        <dbReference type="ARBA" id="ARBA00022737"/>
    </source>
</evidence>
<protein>
    <recommendedName>
        <fullName evidence="2">Fibronectin type-III domain-containing protein</fullName>
    </recommendedName>
</protein>
<dbReference type="Proteomes" id="UP000324629">
    <property type="component" value="Unassembled WGS sequence"/>
</dbReference>
<evidence type="ECO:0000313" key="4">
    <source>
        <dbReference type="Proteomes" id="UP000324629"/>
    </source>
</evidence>